<reference evidence="1 2" key="2">
    <citation type="journal article" date="2016" name="Genome Announc.">
        <title>Complete Genome Sequence of Sphingopyxis macrogoltabida Strain 203N (NBRC 111659), a Polyethylene Glycol Degrader.</title>
        <authorList>
            <person name="Ohtsubo Y."/>
            <person name="Nonoyama S."/>
            <person name="Nagata Y."/>
            <person name="Numata M."/>
            <person name="Tsuchikane K."/>
            <person name="Hosoyama A."/>
            <person name="Yamazoe A."/>
            <person name="Tsuda M."/>
            <person name="Fujita N."/>
            <person name="Kawai F."/>
        </authorList>
    </citation>
    <scope>NUCLEOTIDE SEQUENCE [LARGE SCALE GENOMIC DNA]</scope>
    <source>
        <strain evidence="1 2">203N</strain>
    </source>
</reference>
<evidence type="ECO:0000313" key="2">
    <source>
        <dbReference type="Proteomes" id="UP000076088"/>
    </source>
</evidence>
<sequence>MMPRLKAEEQLGAIEATALAMGHYDKGTMRQKMRALRDAVSGDGRRAPGVKASPAQLGAVGIGVRMLPAPSEKVVSDV</sequence>
<keyword evidence="2" id="KW-1185">Reference proteome</keyword>
<reference evidence="2" key="1">
    <citation type="submission" date="2015-11" db="EMBL/GenBank/DDBJ databases">
        <title>Complete genome sequence of a polyethylene-glycol degrader Sphingopyxis macrogoltabida 203N (NBRC 111659).</title>
        <authorList>
            <person name="Yoshiyuki O."/>
            <person name="Shouta N."/>
            <person name="Nagata Y."/>
            <person name="Numata M."/>
            <person name="Tsuchikane K."/>
            <person name="Hosoyama A."/>
            <person name="Yamazoe A."/>
            <person name="Tsuda M."/>
            <person name="Fujita N."/>
            <person name="Kawai F."/>
        </authorList>
    </citation>
    <scope>NUCLEOTIDE SEQUENCE [LARGE SCALE GENOMIC DNA]</scope>
    <source>
        <strain evidence="2">203N</strain>
    </source>
</reference>
<name>A0AAC8Z296_SPHMC</name>
<dbReference type="EMBL" id="CP013344">
    <property type="protein sequence ID" value="AMU90535.1"/>
    <property type="molecule type" value="Genomic_DNA"/>
</dbReference>
<protein>
    <submittedName>
        <fullName evidence="1">Uncharacterized protein</fullName>
    </submittedName>
</protein>
<dbReference type="Proteomes" id="UP000076088">
    <property type="component" value="Chromosome"/>
</dbReference>
<organism evidence="1 2">
    <name type="scientific">Sphingopyxis macrogoltabida</name>
    <name type="common">Sphingomonas macrogoltabidus</name>
    <dbReference type="NCBI Taxonomy" id="33050"/>
    <lineage>
        <taxon>Bacteria</taxon>
        <taxon>Pseudomonadati</taxon>
        <taxon>Pseudomonadota</taxon>
        <taxon>Alphaproteobacteria</taxon>
        <taxon>Sphingomonadales</taxon>
        <taxon>Sphingomonadaceae</taxon>
        <taxon>Sphingopyxis</taxon>
    </lineage>
</organism>
<proteinExistence type="predicted"/>
<accession>A0AAC8Z296</accession>
<gene>
    <name evidence="1" type="ORF">ATM17_16045</name>
</gene>
<dbReference type="RefSeq" id="WP_054729564.1">
    <property type="nucleotide sequence ID" value="NZ_CP009429.1"/>
</dbReference>
<dbReference type="AlphaFoldDB" id="A0AAC8Z296"/>
<evidence type="ECO:0000313" key="1">
    <source>
        <dbReference type="EMBL" id="AMU90535.1"/>
    </source>
</evidence>